<evidence type="ECO:0000259" key="14">
    <source>
        <dbReference type="PROSITE" id="PS51195"/>
    </source>
</evidence>
<dbReference type="InterPro" id="IPR000629">
    <property type="entry name" value="RNA-helicase_DEAD-box_CS"/>
</dbReference>
<dbReference type="SUPFAM" id="SSF52540">
    <property type="entry name" value="P-loop containing nucleoside triphosphate hydrolases"/>
    <property type="match status" value="1"/>
</dbReference>
<dbReference type="PROSITE" id="PS51194">
    <property type="entry name" value="HELICASE_CTER"/>
    <property type="match status" value="1"/>
</dbReference>
<organism evidence="15 16">
    <name type="scientific">Clonostachys solani</name>
    <dbReference type="NCBI Taxonomy" id="160281"/>
    <lineage>
        <taxon>Eukaryota</taxon>
        <taxon>Fungi</taxon>
        <taxon>Dikarya</taxon>
        <taxon>Ascomycota</taxon>
        <taxon>Pezizomycotina</taxon>
        <taxon>Sordariomycetes</taxon>
        <taxon>Hypocreomycetidae</taxon>
        <taxon>Hypocreales</taxon>
        <taxon>Bionectriaceae</taxon>
        <taxon>Clonostachys</taxon>
    </lineage>
</organism>
<evidence type="ECO:0000256" key="6">
    <source>
        <dbReference type="ARBA" id="ARBA00022840"/>
    </source>
</evidence>
<evidence type="ECO:0000256" key="11">
    <source>
        <dbReference type="SAM" id="MobiDB-lite"/>
    </source>
</evidence>
<evidence type="ECO:0000259" key="13">
    <source>
        <dbReference type="PROSITE" id="PS51194"/>
    </source>
</evidence>
<dbReference type="OrthoDB" id="4310724at2759"/>
<comment type="function">
    <text evidence="10">RNA helicase.</text>
</comment>
<feature type="region of interest" description="Disordered" evidence="11">
    <location>
        <begin position="1"/>
        <end position="36"/>
    </location>
</feature>
<protein>
    <recommendedName>
        <fullName evidence="10">ATP-dependent RNA helicase</fullName>
        <ecNumber evidence="10">3.6.4.13</ecNumber>
    </recommendedName>
</protein>
<dbReference type="InterPro" id="IPR011545">
    <property type="entry name" value="DEAD/DEAH_box_helicase_dom"/>
</dbReference>
<feature type="compositionally biased region" description="Low complexity" evidence="11">
    <location>
        <begin position="157"/>
        <end position="171"/>
    </location>
</feature>
<dbReference type="SMART" id="SM00487">
    <property type="entry name" value="DEXDc"/>
    <property type="match status" value="1"/>
</dbReference>
<dbReference type="Pfam" id="PF00271">
    <property type="entry name" value="Helicase_C"/>
    <property type="match status" value="1"/>
</dbReference>
<evidence type="ECO:0000256" key="5">
    <source>
        <dbReference type="ARBA" id="ARBA00022806"/>
    </source>
</evidence>
<dbReference type="GO" id="GO:0003724">
    <property type="term" value="F:RNA helicase activity"/>
    <property type="evidence" value="ECO:0007669"/>
    <property type="project" value="UniProtKB-EC"/>
</dbReference>
<feature type="region of interest" description="Disordered" evidence="11">
    <location>
        <begin position="73"/>
        <end position="180"/>
    </location>
</feature>
<dbReference type="CDD" id="cd18787">
    <property type="entry name" value="SF2_C_DEAD"/>
    <property type="match status" value="1"/>
</dbReference>
<dbReference type="PROSITE" id="PS51195">
    <property type="entry name" value="Q_MOTIF"/>
    <property type="match status" value="1"/>
</dbReference>
<dbReference type="Pfam" id="PF00270">
    <property type="entry name" value="DEAD"/>
    <property type="match status" value="1"/>
</dbReference>
<comment type="catalytic activity">
    <reaction evidence="10">
        <text>ATP + H2O = ADP + phosphate + H(+)</text>
        <dbReference type="Rhea" id="RHEA:13065"/>
        <dbReference type="ChEBI" id="CHEBI:15377"/>
        <dbReference type="ChEBI" id="CHEBI:15378"/>
        <dbReference type="ChEBI" id="CHEBI:30616"/>
        <dbReference type="ChEBI" id="CHEBI:43474"/>
        <dbReference type="ChEBI" id="CHEBI:456216"/>
        <dbReference type="EC" id="3.6.4.13"/>
    </reaction>
</comment>
<evidence type="ECO:0000256" key="9">
    <source>
        <dbReference type="RuleBase" id="RU000492"/>
    </source>
</evidence>
<dbReference type="InterPro" id="IPR001650">
    <property type="entry name" value="Helicase_C-like"/>
</dbReference>
<keyword evidence="2" id="KW-0698">rRNA processing</keyword>
<reference evidence="15 16" key="2">
    <citation type="submission" date="2021-10" db="EMBL/GenBank/DDBJ databases">
        <authorList>
            <person name="Piombo E."/>
        </authorList>
    </citation>
    <scope>NUCLEOTIDE SEQUENCE [LARGE SCALE GENOMIC DNA]</scope>
</reference>
<keyword evidence="3 9" id="KW-0547">Nucleotide-binding</keyword>
<feature type="compositionally biased region" description="Basic and acidic residues" evidence="11">
    <location>
        <begin position="102"/>
        <end position="134"/>
    </location>
</feature>
<comment type="subcellular location">
    <subcellularLocation>
        <location evidence="1">Nucleus</location>
        <location evidence="1">Nucleolus</location>
    </subcellularLocation>
</comment>
<evidence type="ECO:0000256" key="8">
    <source>
        <dbReference type="PROSITE-ProRule" id="PRU00552"/>
    </source>
</evidence>
<reference evidence="16" key="1">
    <citation type="submission" date="2019-06" db="EMBL/GenBank/DDBJ databases">
        <authorList>
            <person name="Broberg M."/>
        </authorList>
    </citation>
    <scope>NUCLEOTIDE SEQUENCE [LARGE SCALE GENOMIC DNA]</scope>
</reference>
<evidence type="ECO:0000256" key="4">
    <source>
        <dbReference type="ARBA" id="ARBA00022801"/>
    </source>
</evidence>
<evidence type="ECO:0000256" key="10">
    <source>
        <dbReference type="RuleBase" id="RU365068"/>
    </source>
</evidence>
<dbReference type="GO" id="GO:0003723">
    <property type="term" value="F:RNA binding"/>
    <property type="evidence" value="ECO:0007669"/>
    <property type="project" value="UniProtKB-UniRule"/>
</dbReference>
<accession>A0A9N9Z1E8</accession>
<comment type="domain">
    <text evidence="10">The Q motif is unique to and characteristic of the DEAD box family of RNA helicases and controls ATP binding and hydrolysis.</text>
</comment>
<feature type="compositionally biased region" description="Acidic residues" evidence="11">
    <location>
        <begin position="404"/>
        <end position="415"/>
    </location>
</feature>
<dbReference type="PANTHER" id="PTHR24031">
    <property type="entry name" value="RNA HELICASE"/>
    <property type="match status" value="1"/>
</dbReference>
<dbReference type="SMART" id="SM00490">
    <property type="entry name" value="HELICc"/>
    <property type="match status" value="1"/>
</dbReference>
<evidence type="ECO:0000256" key="7">
    <source>
        <dbReference type="ARBA" id="ARBA00022884"/>
    </source>
</evidence>
<feature type="compositionally biased region" description="Basic residues" evidence="11">
    <location>
        <begin position="1"/>
        <end position="11"/>
    </location>
</feature>
<feature type="short sequence motif" description="Q motif" evidence="8">
    <location>
        <begin position="186"/>
        <end position="214"/>
    </location>
</feature>
<dbReference type="PROSITE" id="PS51192">
    <property type="entry name" value="HELICASE_ATP_BIND_1"/>
    <property type="match status" value="1"/>
</dbReference>
<dbReference type="InterPro" id="IPR014001">
    <property type="entry name" value="Helicase_ATP-bd"/>
</dbReference>
<dbReference type="AlphaFoldDB" id="A0A9N9Z1E8"/>
<comment type="similarity">
    <text evidence="9">Belongs to the DEAD box helicase family.</text>
</comment>
<feature type="region of interest" description="Disordered" evidence="11">
    <location>
        <begin position="253"/>
        <end position="292"/>
    </location>
</feature>
<feature type="region of interest" description="Disordered" evidence="11">
    <location>
        <begin position="395"/>
        <end position="416"/>
    </location>
</feature>
<keyword evidence="5 9" id="KW-0347">Helicase</keyword>
<proteinExistence type="inferred from homology"/>
<dbReference type="EMBL" id="CABFOC020000018">
    <property type="protein sequence ID" value="CAH0047159.1"/>
    <property type="molecule type" value="Genomic_DNA"/>
</dbReference>
<feature type="domain" description="Helicase ATP-binding" evidence="12">
    <location>
        <begin position="217"/>
        <end position="446"/>
    </location>
</feature>
<keyword evidence="6 9" id="KW-0067">ATP-binding</keyword>
<feature type="domain" description="DEAD-box RNA helicase Q" evidence="14">
    <location>
        <begin position="186"/>
        <end position="214"/>
    </location>
</feature>
<gene>
    <name evidence="15" type="ORF">CSOL1703_00013398</name>
</gene>
<dbReference type="InterPro" id="IPR027417">
    <property type="entry name" value="P-loop_NTPase"/>
</dbReference>
<dbReference type="PROSITE" id="PS00039">
    <property type="entry name" value="DEAD_ATP_HELICASE"/>
    <property type="match status" value="1"/>
</dbReference>
<comment type="caution">
    <text evidence="15">The sequence shown here is derived from an EMBL/GenBank/DDBJ whole genome shotgun (WGS) entry which is preliminary data.</text>
</comment>
<dbReference type="Proteomes" id="UP000775872">
    <property type="component" value="Unassembled WGS sequence"/>
</dbReference>
<dbReference type="GO" id="GO:0005730">
    <property type="term" value="C:nucleolus"/>
    <property type="evidence" value="ECO:0007669"/>
    <property type="project" value="UniProtKB-SubCell"/>
</dbReference>
<keyword evidence="4 9" id="KW-0378">Hydrolase</keyword>
<feature type="compositionally biased region" description="Basic and acidic residues" evidence="11">
    <location>
        <begin position="80"/>
        <end position="90"/>
    </location>
</feature>
<evidence type="ECO:0000313" key="16">
    <source>
        <dbReference type="Proteomes" id="UP000775872"/>
    </source>
</evidence>
<dbReference type="GO" id="GO:0016787">
    <property type="term" value="F:hydrolase activity"/>
    <property type="evidence" value="ECO:0007669"/>
    <property type="project" value="UniProtKB-KW"/>
</dbReference>
<dbReference type="InterPro" id="IPR014014">
    <property type="entry name" value="RNA_helicase_DEAD_Q_motif"/>
</dbReference>
<evidence type="ECO:0000259" key="12">
    <source>
        <dbReference type="PROSITE" id="PS51192"/>
    </source>
</evidence>
<dbReference type="GO" id="GO:0006364">
    <property type="term" value="P:rRNA processing"/>
    <property type="evidence" value="ECO:0007669"/>
    <property type="project" value="UniProtKB-KW"/>
</dbReference>
<sequence>MGPQLKKRKLHSTPTDRVTKRSKPSTAASKSKRKTVDAAALAWEAVDTEEFGGLQVIEGVEVVKQGNKVQFLVSESQQNPEHREAKKYDEGESFEGFGDDPVEGRDLPKGKDGAREAGLEAERPGNDGKGDKQKQKQKQKQPKQSKQQLADAKLAPNNSKKSSAQSNAFQALADDDAQEEEGLDMAAWAALNLSPQMLSAIAKLKFAKPTLIQTKTIPDILAGEDVIGKAQTGSGKTLAFGIPIVERWLEEHEKRQDELDESSDDDADENESADDDDDDEDSDADGRKKQKTPIALVLSPTRELAKQLGDHLKALCDGLPSAPYICVITGGLSIQKQQRQLAKADIVIGTPGRLWEVLEGDGKLQESFTKISFLVVDEADRLLKAGQFKEAEDILGALDRKDPEEEEESDDDEEDLSPRQTLVFSATFDKDLQTKLAGTGRKHKGDEDKMAYLMKRLNFRREAKFIDANPVRQMAEGLKEGLIECGAMEKDLYLYTVLLLNPKQRTVVFTNSISAVRRITPFLTNLAVNALPLHSQMAQKARLRSLERFTAATKASVLIATDVAARGLDIREVDMVLHYHVPRAADTYVHRSGRTARGERSGVSVLLCSPDEVIPTRRLAAKVHAQASSKKDHLIQTLPIDRRIVSRLKPRTTLAKTLADAALAKEKSNSDDSFMRNAAEELGVEYHSDDEELGRGGRGGGRKRKEKVAREMSKAEMGALRAQLKHELTQRVNLGVSERYITGGRVDVAALLKEREKGTQLGVFLGGDAAGLGFDL</sequence>
<evidence type="ECO:0000313" key="15">
    <source>
        <dbReference type="EMBL" id="CAH0047159.1"/>
    </source>
</evidence>
<feature type="domain" description="Helicase C-terminal" evidence="13">
    <location>
        <begin position="491"/>
        <end position="646"/>
    </location>
</feature>
<keyword evidence="16" id="KW-1185">Reference proteome</keyword>
<evidence type="ECO:0000256" key="1">
    <source>
        <dbReference type="ARBA" id="ARBA00004604"/>
    </source>
</evidence>
<feature type="compositionally biased region" description="Acidic residues" evidence="11">
    <location>
        <begin position="258"/>
        <end position="283"/>
    </location>
</feature>
<dbReference type="GO" id="GO:0005524">
    <property type="term" value="F:ATP binding"/>
    <property type="evidence" value="ECO:0007669"/>
    <property type="project" value="UniProtKB-UniRule"/>
</dbReference>
<keyword evidence="7 10" id="KW-0694">RNA-binding</keyword>
<evidence type="ECO:0000256" key="3">
    <source>
        <dbReference type="ARBA" id="ARBA00022741"/>
    </source>
</evidence>
<name>A0A9N9Z1E8_9HYPO</name>
<dbReference type="EC" id="3.6.4.13" evidence="10"/>
<feature type="compositionally biased region" description="Acidic residues" evidence="11">
    <location>
        <begin position="91"/>
        <end position="101"/>
    </location>
</feature>
<dbReference type="Gene3D" id="3.40.50.300">
    <property type="entry name" value="P-loop containing nucleotide triphosphate hydrolases"/>
    <property type="match status" value="2"/>
</dbReference>
<evidence type="ECO:0000256" key="2">
    <source>
        <dbReference type="ARBA" id="ARBA00022552"/>
    </source>
</evidence>